<dbReference type="PRINTS" id="PR00065">
    <property type="entry name" value="TEADOMAIN"/>
</dbReference>
<dbReference type="InterPro" id="IPR050937">
    <property type="entry name" value="TEC1_TEAD_TF"/>
</dbReference>
<sequence length="213" mass="24120">MQPPASSGSRLPPPGQSNPSARVPLSSSTSAHSDGVWSTEIEQYFQEALELYPPCGRRKIILAEEGKMYGRNELIARYIQQRTGKVRTRKQVSSHIQVLARRKSKELQAKIRDPEIKKETINQLAKLSLKHILFYHRHLCRTGVIPCLQCIGNFSVLRLISSMNYFRCKCLCYNSSCSPAIQLILQRGFGTTLVESKCLYYDFGISVSLKILL</sequence>
<dbReference type="PANTHER" id="PTHR11834">
    <property type="entry name" value="TRANSCRIPTIONAL ENHANCER FACTOR TEF RELATED"/>
    <property type="match status" value="1"/>
</dbReference>
<feature type="domain" description="TEA" evidence="7">
    <location>
        <begin position="30"/>
        <end position="106"/>
    </location>
</feature>
<keyword evidence="9" id="KW-1185">Reference proteome</keyword>
<dbReference type="Pfam" id="PF01285">
    <property type="entry name" value="TEA"/>
    <property type="match status" value="1"/>
</dbReference>
<reference evidence="10" key="1">
    <citation type="submission" date="2017-02" db="UniProtKB">
        <authorList>
            <consortium name="WormBaseParasite"/>
        </authorList>
    </citation>
    <scope>IDENTIFICATION</scope>
</reference>
<dbReference type="PANTHER" id="PTHR11834:SF0">
    <property type="entry name" value="PROTEIN SCALLOPED"/>
    <property type="match status" value="1"/>
</dbReference>
<feature type="compositionally biased region" description="Polar residues" evidence="6">
    <location>
        <begin position="17"/>
        <end position="32"/>
    </location>
</feature>
<dbReference type="GO" id="GO:0005667">
    <property type="term" value="C:transcription regulator complex"/>
    <property type="evidence" value="ECO:0007669"/>
    <property type="project" value="TreeGrafter"/>
</dbReference>
<dbReference type="AlphaFoldDB" id="A0A0R3W6I9"/>
<dbReference type="OrthoDB" id="10006572at2759"/>
<evidence type="ECO:0000313" key="8">
    <source>
        <dbReference type="EMBL" id="VDK35668.1"/>
    </source>
</evidence>
<evidence type="ECO:0000256" key="6">
    <source>
        <dbReference type="SAM" id="MobiDB-lite"/>
    </source>
</evidence>
<dbReference type="EMBL" id="UYRS01018444">
    <property type="protein sequence ID" value="VDK35668.1"/>
    <property type="molecule type" value="Genomic_DNA"/>
</dbReference>
<accession>A0A0R3W6I9</accession>
<dbReference type="PROSITE" id="PS00554">
    <property type="entry name" value="TEA_1"/>
    <property type="match status" value="1"/>
</dbReference>
<keyword evidence="4" id="KW-0539">Nucleus</keyword>
<dbReference type="Proteomes" id="UP000282613">
    <property type="component" value="Unassembled WGS sequence"/>
</dbReference>
<dbReference type="PROSITE" id="PS51088">
    <property type="entry name" value="TEA_2"/>
    <property type="match status" value="1"/>
</dbReference>
<protein>
    <submittedName>
        <fullName evidence="10">TEA domain-containing protein</fullName>
    </submittedName>
</protein>
<evidence type="ECO:0000256" key="2">
    <source>
        <dbReference type="ARBA" id="ARBA00023015"/>
    </source>
</evidence>
<evidence type="ECO:0000256" key="1">
    <source>
        <dbReference type="ARBA" id="ARBA00004123"/>
    </source>
</evidence>
<reference evidence="8 9" key="2">
    <citation type="submission" date="2018-11" db="EMBL/GenBank/DDBJ databases">
        <authorList>
            <consortium name="Pathogen Informatics"/>
        </authorList>
    </citation>
    <scope>NUCLEOTIDE SEQUENCE [LARGE SCALE GENOMIC DNA]</scope>
</reference>
<evidence type="ECO:0000256" key="3">
    <source>
        <dbReference type="ARBA" id="ARBA00023163"/>
    </source>
</evidence>
<feature type="DNA-binding region" description="TEA" evidence="5">
    <location>
        <begin position="30"/>
        <end position="106"/>
    </location>
</feature>
<dbReference type="Gene3D" id="6.10.20.40">
    <property type="entry name" value="TEA/ATTS domain"/>
    <property type="match status" value="1"/>
</dbReference>
<dbReference type="GO" id="GO:0005634">
    <property type="term" value="C:nucleus"/>
    <property type="evidence" value="ECO:0007669"/>
    <property type="project" value="UniProtKB-SubCell"/>
</dbReference>
<evidence type="ECO:0000256" key="5">
    <source>
        <dbReference type="PROSITE-ProRule" id="PRU00505"/>
    </source>
</evidence>
<dbReference type="WBParaSite" id="TASK_0000581501-mRNA-1">
    <property type="protein sequence ID" value="TASK_0000581501-mRNA-1"/>
    <property type="gene ID" value="TASK_0000581501"/>
</dbReference>
<proteinExistence type="predicted"/>
<gene>
    <name evidence="8" type="ORF">TASK_LOCUS5816</name>
</gene>
<dbReference type="InterPro" id="IPR038096">
    <property type="entry name" value="TEA/ATTS_sf"/>
</dbReference>
<evidence type="ECO:0000313" key="10">
    <source>
        <dbReference type="WBParaSite" id="TASK_0000581501-mRNA-1"/>
    </source>
</evidence>
<dbReference type="GO" id="GO:0000978">
    <property type="term" value="F:RNA polymerase II cis-regulatory region sequence-specific DNA binding"/>
    <property type="evidence" value="ECO:0007669"/>
    <property type="project" value="TreeGrafter"/>
</dbReference>
<dbReference type="SMART" id="SM00426">
    <property type="entry name" value="TEA"/>
    <property type="match status" value="1"/>
</dbReference>
<evidence type="ECO:0000256" key="4">
    <source>
        <dbReference type="ARBA" id="ARBA00023242"/>
    </source>
</evidence>
<organism evidence="10">
    <name type="scientific">Taenia asiatica</name>
    <name type="common">Asian tapeworm</name>
    <dbReference type="NCBI Taxonomy" id="60517"/>
    <lineage>
        <taxon>Eukaryota</taxon>
        <taxon>Metazoa</taxon>
        <taxon>Spiralia</taxon>
        <taxon>Lophotrochozoa</taxon>
        <taxon>Platyhelminthes</taxon>
        <taxon>Cestoda</taxon>
        <taxon>Eucestoda</taxon>
        <taxon>Cyclophyllidea</taxon>
        <taxon>Taeniidae</taxon>
        <taxon>Taenia</taxon>
    </lineage>
</organism>
<keyword evidence="2" id="KW-0805">Transcription regulation</keyword>
<dbReference type="GO" id="GO:0000981">
    <property type="term" value="F:DNA-binding transcription factor activity, RNA polymerase II-specific"/>
    <property type="evidence" value="ECO:0007669"/>
    <property type="project" value="TreeGrafter"/>
</dbReference>
<dbReference type="InterPro" id="IPR000818">
    <property type="entry name" value="TEA/ATTS_dom"/>
</dbReference>
<feature type="region of interest" description="Disordered" evidence="6">
    <location>
        <begin position="1"/>
        <end position="34"/>
    </location>
</feature>
<comment type="subcellular location">
    <subcellularLocation>
        <location evidence="1">Nucleus</location>
    </subcellularLocation>
</comment>
<keyword evidence="3" id="KW-0804">Transcription</keyword>
<evidence type="ECO:0000259" key="7">
    <source>
        <dbReference type="PROSITE" id="PS51088"/>
    </source>
</evidence>
<name>A0A0R3W6I9_TAEAS</name>
<dbReference type="STRING" id="60517.A0A0R3W6I9"/>
<evidence type="ECO:0000313" key="9">
    <source>
        <dbReference type="Proteomes" id="UP000282613"/>
    </source>
</evidence>